<dbReference type="EMBL" id="MIEK01000081">
    <property type="protein sequence ID" value="OEH80726.1"/>
    <property type="molecule type" value="Genomic_DNA"/>
</dbReference>
<dbReference type="InterPro" id="IPR010317">
    <property type="entry name" value="WxLIP_PGBD"/>
</dbReference>
<evidence type="ECO:0000256" key="1">
    <source>
        <dbReference type="SAM" id="MobiDB-lite"/>
    </source>
</evidence>
<keyword evidence="2" id="KW-1133">Transmembrane helix</keyword>
<evidence type="ECO:0000313" key="5">
    <source>
        <dbReference type="EMBL" id="OEH80726.1"/>
    </source>
</evidence>
<keyword evidence="2" id="KW-0472">Membrane</keyword>
<sequence>MKKKDGVKFTFLALIISIVFGGVYTYAEESQTSNGANESDASGFTYQVIHPDNQNKESGFFDLKMTPGQKQTVEIKLKNHSKEDLTVNVKINGAKTNPNGVIEYGPNKLSDDKSMKFKFTDLVKGPESVTLKPETEESLKLEIAMPETEFDGIILGGIQLQRKEEAKKNDENKGTMVINKYAYVIGMRLKETDKELPLDIHFVKAYGATPDFRNTIVIDLGNKQATIMEELNVEAQILGEKSDEVLYESKKIKMRMAPNSLLNFPVSMDGQAMKAGNYRAHVLATSGDKRWEWNGTFSITKEEAEKFNNEAVGLDQERGIDWKLIGLIIGGIVTLVIVVFLFIRLFLKKNNQKKKLKNKAKNKQQKRKKHSTPK</sequence>
<evidence type="ECO:0000256" key="2">
    <source>
        <dbReference type="SAM" id="Phobius"/>
    </source>
</evidence>
<comment type="caution">
    <text evidence="5">The sequence shown here is derived from an EMBL/GenBank/DDBJ whole genome shotgun (WGS) entry which is preliminary data.</text>
</comment>
<feature type="region of interest" description="Disordered" evidence="1">
    <location>
        <begin position="354"/>
        <end position="374"/>
    </location>
</feature>
<name>A0A1E5KS95_9ENTE</name>
<keyword evidence="2" id="KW-0812">Transmembrane</keyword>
<evidence type="ECO:0000259" key="4">
    <source>
        <dbReference type="Pfam" id="PF11797"/>
    </source>
</evidence>
<reference evidence="5 6" key="1">
    <citation type="submission" date="2016-09" db="EMBL/GenBank/DDBJ databases">
        <authorList>
            <person name="Capua I."/>
            <person name="De Benedictis P."/>
            <person name="Joannis T."/>
            <person name="Lombin L.H."/>
            <person name="Cattoli G."/>
        </authorList>
    </citation>
    <scope>NUCLEOTIDE SEQUENCE [LARGE SCALE GENOMIC DNA]</scope>
    <source>
        <strain evidence="5 6">LMG 25899</strain>
    </source>
</reference>
<protein>
    <submittedName>
        <fullName evidence="5">Uncharacterized protein</fullName>
    </submittedName>
</protein>
<proteinExistence type="predicted"/>
<gene>
    <name evidence="5" type="ORF">BCR26_06900</name>
</gene>
<dbReference type="RefSeq" id="WP_069700244.1">
    <property type="nucleotide sequence ID" value="NZ_JAGGMA010000001.1"/>
</dbReference>
<evidence type="ECO:0000259" key="3">
    <source>
        <dbReference type="Pfam" id="PF06030"/>
    </source>
</evidence>
<feature type="transmembrane region" description="Helical" evidence="2">
    <location>
        <begin position="324"/>
        <end position="347"/>
    </location>
</feature>
<accession>A0A1E5KS95</accession>
<dbReference type="Proteomes" id="UP000095256">
    <property type="component" value="Unassembled WGS sequence"/>
</dbReference>
<feature type="domain" description="WxL Interacting Protein host binding" evidence="4">
    <location>
        <begin position="173"/>
        <end position="308"/>
    </location>
</feature>
<evidence type="ECO:0000313" key="6">
    <source>
        <dbReference type="Proteomes" id="UP000095256"/>
    </source>
</evidence>
<dbReference type="OrthoDB" id="2148359at2"/>
<keyword evidence="6" id="KW-1185">Reference proteome</keyword>
<feature type="domain" description="WxL Interacting Protein peptidoglycan binding" evidence="3">
    <location>
        <begin position="44"/>
        <end position="161"/>
    </location>
</feature>
<dbReference type="Pfam" id="PF11797">
    <property type="entry name" value="WxLIP_HBD"/>
    <property type="match status" value="1"/>
</dbReference>
<organism evidence="5 6">
    <name type="scientific">Enterococcus rivorum</name>
    <dbReference type="NCBI Taxonomy" id="762845"/>
    <lineage>
        <taxon>Bacteria</taxon>
        <taxon>Bacillati</taxon>
        <taxon>Bacillota</taxon>
        <taxon>Bacilli</taxon>
        <taxon>Lactobacillales</taxon>
        <taxon>Enterococcaceae</taxon>
        <taxon>Enterococcus</taxon>
    </lineage>
</organism>
<dbReference type="InterPro" id="IPR021759">
    <property type="entry name" value="WxLIP_HBD"/>
</dbReference>
<dbReference type="Pfam" id="PF06030">
    <property type="entry name" value="WxLIP_PGBD"/>
    <property type="match status" value="1"/>
</dbReference>
<dbReference type="STRING" id="762845.BCR26_06900"/>
<dbReference type="AlphaFoldDB" id="A0A1E5KS95"/>